<reference evidence="2" key="2">
    <citation type="submission" date="2022-01" db="EMBL/GenBank/DDBJ databases">
        <authorList>
            <person name="Yamashiro T."/>
            <person name="Shiraishi A."/>
            <person name="Satake H."/>
            <person name="Nakayama K."/>
        </authorList>
    </citation>
    <scope>NUCLEOTIDE SEQUENCE</scope>
</reference>
<feature type="compositionally biased region" description="Polar residues" evidence="1">
    <location>
        <begin position="119"/>
        <end position="130"/>
    </location>
</feature>
<evidence type="ECO:0000313" key="2">
    <source>
        <dbReference type="EMBL" id="GJT27207.1"/>
    </source>
</evidence>
<evidence type="ECO:0000256" key="1">
    <source>
        <dbReference type="SAM" id="MobiDB-lite"/>
    </source>
</evidence>
<evidence type="ECO:0000313" key="3">
    <source>
        <dbReference type="Proteomes" id="UP001151760"/>
    </source>
</evidence>
<accession>A0ABQ5CLD5</accession>
<name>A0ABQ5CLD5_9ASTR</name>
<dbReference type="Proteomes" id="UP001151760">
    <property type="component" value="Unassembled WGS sequence"/>
</dbReference>
<reference evidence="2" key="1">
    <citation type="journal article" date="2022" name="Int. J. Mol. Sci.">
        <title>Draft Genome of Tanacetum Coccineum: Genomic Comparison of Closely Related Tanacetum-Family Plants.</title>
        <authorList>
            <person name="Yamashiro T."/>
            <person name="Shiraishi A."/>
            <person name="Nakayama K."/>
            <person name="Satake H."/>
        </authorList>
    </citation>
    <scope>NUCLEOTIDE SEQUENCE</scope>
</reference>
<organism evidence="2 3">
    <name type="scientific">Tanacetum coccineum</name>
    <dbReference type="NCBI Taxonomy" id="301880"/>
    <lineage>
        <taxon>Eukaryota</taxon>
        <taxon>Viridiplantae</taxon>
        <taxon>Streptophyta</taxon>
        <taxon>Embryophyta</taxon>
        <taxon>Tracheophyta</taxon>
        <taxon>Spermatophyta</taxon>
        <taxon>Magnoliopsida</taxon>
        <taxon>eudicotyledons</taxon>
        <taxon>Gunneridae</taxon>
        <taxon>Pentapetalae</taxon>
        <taxon>asterids</taxon>
        <taxon>campanulids</taxon>
        <taxon>Asterales</taxon>
        <taxon>Asteraceae</taxon>
        <taxon>Asteroideae</taxon>
        <taxon>Anthemideae</taxon>
        <taxon>Anthemidinae</taxon>
        <taxon>Tanacetum</taxon>
    </lineage>
</organism>
<sequence length="171" mass="19586">MITDEMKLTENYQLYAEVFGVDVPTTHSPQRSTIIRLHIPLRRSSRLTPPNLILTTDEADDIVLQDTLQVILAEHKSREELEAKQNMEKVKEHLMAEEIEKLVKGLENVEENVEVPSSPLRNNDNQTNPGTRLEPKSDKESPEGEKIADISQPVNVIEEEEESKEDDYELK</sequence>
<comment type="caution">
    <text evidence="2">The sequence shown here is derived from an EMBL/GenBank/DDBJ whole genome shotgun (WGS) entry which is preliminary data.</text>
</comment>
<keyword evidence="3" id="KW-1185">Reference proteome</keyword>
<feature type="compositionally biased region" description="Basic and acidic residues" evidence="1">
    <location>
        <begin position="133"/>
        <end position="148"/>
    </location>
</feature>
<gene>
    <name evidence="2" type="ORF">Tco_0907482</name>
</gene>
<protein>
    <submittedName>
        <fullName evidence="2">Uncharacterized protein</fullName>
    </submittedName>
</protein>
<feature type="region of interest" description="Disordered" evidence="1">
    <location>
        <begin position="110"/>
        <end position="171"/>
    </location>
</feature>
<feature type="compositionally biased region" description="Acidic residues" evidence="1">
    <location>
        <begin position="157"/>
        <end position="171"/>
    </location>
</feature>
<proteinExistence type="predicted"/>
<dbReference type="EMBL" id="BQNB010014358">
    <property type="protein sequence ID" value="GJT27207.1"/>
    <property type="molecule type" value="Genomic_DNA"/>
</dbReference>